<dbReference type="EMBL" id="JACHLE010000003">
    <property type="protein sequence ID" value="MBB4807327.1"/>
    <property type="molecule type" value="Genomic_DNA"/>
</dbReference>
<dbReference type="GO" id="GO:0003677">
    <property type="term" value="F:DNA binding"/>
    <property type="evidence" value="ECO:0007669"/>
    <property type="project" value="UniProtKB-KW"/>
</dbReference>
<protein>
    <submittedName>
        <fullName evidence="3">DNA-binding NarL/FixJ family response regulator</fullName>
    </submittedName>
</protein>
<feature type="domain" description="Response regulatory" evidence="2">
    <location>
        <begin position="4"/>
        <end position="132"/>
    </location>
</feature>
<dbReference type="Proteomes" id="UP000592180">
    <property type="component" value="Unassembled WGS sequence"/>
</dbReference>
<evidence type="ECO:0000259" key="2">
    <source>
        <dbReference type="PROSITE" id="PS50110"/>
    </source>
</evidence>
<dbReference type="InterPro" id="IPR051015">
    <property type="entry name" value="EvgA-like"/>
</dbReference>
<dbReference type="PANTHER" id="PTHR45566:SF1">
    <property type="entry name" value="HTH-TYPE TRANSCRIPTIONAL REGULATOR YHJB-RELATED"/>
    <property type="match status" value="1"/>
</dbReference>
<keyword evidence="3" id="KW-0238">DNA-binding</keyword>
<dbReference type="Pfam" id="PF00072">
    <property type="entry name" value="Response_reg"/>
    <property type="match status" value="1"/>
</dbReference>
<organism evidence="3 4">
    <name type="scientific">Chryseobacterium defluvii</name>
    <dbReference type="NCBI Taxonomy" id="160396"/>
    <lineage>
        <taxon>Bacteria</taxon>
        <taxon>Pseudomonadati</taxon>
        <taxon>Bacteroidota</taxon>
        <taxon>Flavobacteriia</taxon>
        <taxon>Flavobacteriales</taxon>
        <taxon>Weeksellaceae</taxon>
        <taxon>Chryseobacterium group</taxon>
        <taxon>Chryseobacterium</taxon>
    </lineage>
</organism>
<proteinExistence type="predicted"/>
<evidence type="ECO:0000313" key="3">
    <source>
        <dbReference type="EMBL" id="MBB4807327.1"/>
    </source>
</evidence>
<dbReference type="Gene3D" id="3.40.50.2300">
    <property type="match status" value="1"/>
</dbReference>
<name>A0A840KHB1_9FLAO</name>
<dbReference type="InterPro" id="IPR001789">
    <property type="entry name" value="Sig_transdc_resp-reg_receiver"/>
</dbReference>
<keyword evidence="4" id="KW-1185">Reference proteome</keyword>
<evidence type="ECO:0000313" key="4">
    <source>
        <dbReference type="Proteomes" id="UP000592180"/>
    </source>
</evidence>
<dbReference type="PANTHER" id="PTHR45566">
    <property type="entry name" value="HTH-TYPE TRANSCRIPTIONAL REGULATOR YHJB-RELATED"/>
    <property type="match status" value="1"/>
</dbReference>
<evidence type="ECO:0000256" key="1">
    <source>
        <dbReference type="PROSITE-ProRule" id="PRU00169"/>
    </source>
</evidence>
<dbReference type="SMART" id="SM00448">
    <property type="entry name" value="REC"/>
    <property type="match status" value="1"/>
</dbReference>
<keyword evidence="1" id="KW-0597">Phosphoprotein</keyword>
<accession>A0A840KHB1</accession>
<dbReference type="PROSITE" id="PS50110">
    <property type="entry name" value="RESPONSE_REGULATORY"/>
    <property type="match status" value="1"/>
</dbReference>
<dbReference type="GO" id="GO:0000160">
    <property type="term" value="P:phosphorelay signal transduction system"/>
    <property type="evidence" value="ECO:0007669"/>
    <property type="project" value="InterPro"/>
</dbReference>
<dbReference type="SUPFAM" id="SSF52172">
    <property type="entry name" value="CheY-like"/>
    <property type="match status" value="1"/>
</dbReference>
<gene>
    <name evidence="3" type="ORF">HNP38_002631</name>
</gene>
<dbReference type="InterPro" id="IPR011006">
    <property type="entry name" value="CheY-like_superfamily"/>
</dbReference>
<dbReference type="RefSeq" id="WP_184190133.1">
    <property type="nucleotide sequence ID" value="NZ_JACHLE010000003.1"/>
</dbReference>
<sequence length="221" mass="25716">MFKKILIAEDQQCANLSVQKVLEELDIQNVDYVYYCDDALAKIQKSLRENNPYDLLITDLSFEEDHYTQNIKDGKELVKIVRQKYPDIKVIVFSGERSNGVVDNLFKEYQIDGFVHKARHDAKELKQAINAVNNNQKHLPQDLQRSIKKMNTYELSTYDLKLINLLAEGVRQKDIPEHLQNDNIKPNKLSSIEKRLNLIKVSLEVNSNEQLIALCKDLRFI</sequence>
<comment type="caution">
    <text evidence="3">The sequence shown here is derived from an EMBL/GenBank/DDBJ whole genome shotgun (WGS) entry which is preliminary data.</text>
</comment>
<reference evidence="3 4" key="1">
    <citation type="submission" date="2020-08" db="EMBL/GenBank/DDBJ databases">
        <title>Functional genomics of gut bacteria from endangered species of beetles.</title>
        <authorList>
            <person name="Carlos-Shanley C."/>
        </authorList>
    </citation>
    <scope>NUCLEOTIDE SEQUENCE [LARGE SCALE GENOMIC DNA]</scope>
    <source>
        <strain evidence="3 4">S00151</strain>
    </source>
</reference>
<dbReference type="AlphaFoldDB" id="A0A840KHB1"/>
<feature type="modified residue" description="4-aspartylphosphate" evidence="1">
    <location>
        <position position="59"/>
    </location>
</feature>